<name>A0ABV9Y8V9_9PSEU</name>
<dbReference type="RefSeq" id="WP_344039224.1">
    <property type="nucleotide sequence ID" value="NZ_BAAAKE010000015.1"/>
</dbReference>
<sequence length="88" mass="9441">MSDGYGVDPDALTAFATRLDDTSDEVRAVVAALEDPVGDLGPEGITEAVDRLVADWARALRDVGLDVVADGLRAAGERYREADEWRHG</sequence>
<evidence type="ECO:0000313" key="1">
    <source>
        <dbReference type="EMBL" id="MFC5059150.1"/>
    </source>
</evidence>
<keyword evidence="2" id="KW-1185">Reference proteome</keyword>
<protein>
    <submittedName>
        <fullName evidence="1">WXG100 family type VII secretion target</fullName>
    </submittedName>
</protein>
<proteinExistence type="predicted"/>
<evidence type="ECO:0000313" key="2">
    <source>
        <dbReference type="Proteomes" id="UP001595833"/>
    </source>
</evidence>
<dbReference type="Proteomes" id="UP001595833">
    <property type="component" value="Unassembled WGS sequence"/>
</dbReference>
<dbReference type="EMBL" id="JBHSJB010000037">
    <property type="protein sequence ID" value="MFC5059150.1"/>
    <property type="molecule type" value="Genomic_DNA"/>
</dbReference>
<accession>A0ABV9Y8V9</accession>
<gene>
    <name evidence="1" type="ORF">ACFPFM_36005</name>
</gene>
<reference evidence="2" key="1">
    <citation type="journal article" date="2019" name="Int. J. Syst. Evol. Microbiol.">
        <title>The Global Catalogue of Microorganisms (GCM) 10K type strain sequencing project: providing services to taxonomists for standard genome sequencing and annotation.</title>
        <authorList>
            <consortium name="The Broad Institute Genomics Platform"/>
            <consortium name="The Broad Institute Genome Sequencing Center for Infectious Disease"/>
            <person name="Wu L."/>
            <person name="Ma J."/>
        </authorList>
    </citation>
    <scope>NUCLEOTIDE SEQUENCE [LARGE SCALE GENOMIC DNA]</scope>
    <source>
        <strain evidence="2">KCTC 12848</strain>
    </source>
</reference>
<organism evidence="1 2">
    <name type="scientific">Saccharothrix xinjiangensis</name>
    <dbReference type="NCBI Taxonomy" id="204798"/>
    <lineage>
        <taxon>Bacteria</taxon>
        <taxon>Bacillati</taxon>
        <taxon>Actinomycetota</taxon>
        <taxon>Actinomycetes</taxon>
        <taxon>Pseudonocardiales</taxon>
        <taxon>Pseudonocardiaceae</taxon>
        <taxon>Saccharothrix</taxon>
    </lineage>
</organism>
<comment type="caution">
    <text evidence="1">The sequence shown here is derived from an EMBL/GenBank/DDBJ whole genome shotgun (WGS) entry which is preliminary data.</text>
</comment>